<keyword evidence="4" id="KW-1185">Reference proteome</keyword>
<keyword evidence="2" id="KW-1133">Transmembrane helix</keyword>
<feature type="transmembrane region" description="Helical" evidence="2">
    <location>
        <begin position="123"/>
        <end position="141"/>
    </location>
</feature>
<sequence length="159" mass="16807">MTGRQGNGPEDVDAAFAEIVAGLEREGVSARWPDHVDLFESDPRSAEQTKEPATLETPVEAPTEAAWRPSQPLPEHSDDDHFVPPEPPPLPPLRAGTIGALALFVIGILLLVAPGLIGLQSRIGTPLGLVAMSAGVGWLVLRMRQGPPSDSGWDDGAQL</sequence>
<dbReference type="Proteomes" id="UP000323454">
    <property type="component" value="Unassembled WGS sequence"/>
</dbReference>
<keyword evidence="2" id="KW-0812">Transmembrane</keyword>
<proteinExistence type="predicted"/>
<accession>A0A5B2WY99</accession>
<evidence type="ECO:0000256" key="2">
    <source>
        <dbReference type="SAM" id="Phobius"/>
    </source>
</evidence>
<reference evidence="3 4" key="2">
    <citation type="submission" date="2019-09" db="EMBL/GenBank/DDBJ databases">
        <authorList>
            <person name="Jin C."/>
        </authorList>
    </citation>
    <scope>NUCLEOTIDE SEQUENCE [LARGE SCALE GENOMIC DNA]</scope>
    <source>
        <strain evidence="3 4">AN110305</strain>
    </source>
</reference>
<dbReference type="AlphaFoldDB" id="A0A5B2WY99"/>
<dbReference type="OrthoDB" id="5193869at2"/>
<evidence type="ECO:0008006" key="5">
    <source>
        <dbReference type="Google" id="ProtNLM"/>
    </source>
</evidence>
<feature type="compositionally biased region" description="Basic and acidic residues" evidence="1">
    <location>
        <begin position="31"/>
        <end position="50"/>
    </location>
</feature>
<evidence type="ECO:0000256" key="1">
    <source>
        <dbReference type="SAM" id="MobiDB-lite"/>
    </source>
</evidence>
<keyword evidence="2" id="KW-0472">Membrane</keyword>
<feature type="region of interest" description="Disordered" evidence="1">
    <location>
        <begin position="31"/>
        <end position="89"/>
    </location>
</feature>
<feature type="transmembrane region" description="Helical" evidence="2">
    <location>
        <begin position="98"/>
        <end position="117"/>
    </location>
</feature>
<organism evidence="3 4">
    <name type="scientific">Solihabitans fulvus</name>
    <dbReference type="NCBI Taxonomy" id="1892852"/>
    <lineage>
        <taxon>Bacteria</taxon>
        <taxon>Bacillati</taxon>
        <taxon>Actinomycetota</taxon>
        <taxon>Actinomycetes</taxon>
        <taxon>Pseudonocardiales</taxon>
        <taxon>Pseudonocardiaceae</taxon>
        <taxon>Solihabitans</taxon>
    </lineage>
</organism>
<evidence type="ECO:0000313" key="3">
    <source>
        <dbReference type="EMBL" id="KAA2256545.1"/>
    </source>
</evidence>
<gene>
    <name evidence="3" type="ORF">F0L68_26285</name>
</gene>
<protein>
    <recommendedName>
        <fullName evidence="5">DUF308 domain-containing protein</fullName>
    </recommendedName>
</protein>
<evidence type="ECO:0000313" key="4">
    <source>
        <dbReference type="Proteomes" id="UP000323454"/>
    </source>
</evidence>
<name>A0A5B2WY99_9PSEU</name>
<dbReference type="RefSeq" id="WP_149852487.1">
    <property type="nucleotide sequence ID" value="NZ_VUOB01000051.1"/>
</dbReference>
<comment type="caution">
    <text evidence="3">The sequence shown here is derived from an EMBL/GenBank/DDBJ whole genome shotgun (WGS) entry which is preliminary data.</text>
</comment>
<dbReference type="EMBL" id="VUOB01000051">
    <property type="protein sequence ID" value="KAA2256545.1"/>
    <property type="molecule type" value="Genomic_DNA"/>
</dbReference>
<reference evidence="3 4" key="1">
    <citation type="submission" date="2019-09" db="EMBL/GenBank/DDBJ databases">
        <title>Goodfellowia gen. nov., a new genus of the Pseudonocardineae related to Actinoalloteichus, containing Goodfellowia coeruleoviolacea gen. nov., comb. nov. gen. nov., comb. nov.</title>
        <authorList>
            <person name="Labeda D."/>
        </authorList>
    </citation>
    <scope>NUCLEOTIDE SEQUENCE [LARGE SCALE GENOMIC DNA]</scope>
    <source>
        <strain evidence="3 4">AN110305</strain>
    </source>
</reference>